<comment type="caution">
    <text evidence="3">The sequence shown here is derived from an EMBL/GenBank/DDBJ whole genome shotgun (WGS) entry which is preliminary data.</text>
</comment>
<dbReference type="InterPro" id="IPR025340">
    <property type="entry name" value="DUF4246"/>
</dbReference>
<dbReference type="InterPro" id="IPR049192">
    <property type="entry name" value="DUF4246_C"/>
</dbReference>
<evidence type="ECO:0000313" key="3">
    <source>
        <dbReference type="EMBL" id="RYC81457.1"/>
    </source>
</evidence>
<evidence type="ECO:0000313" key="4">
    <source>
        <dbReference type="Proteomes" id="UP000290540"/>
    </source>
</evidence>
<name>A0A4Q2VBR5_FUSOX</name>
<accession>A0A4Q2VBR5</accession>
<gene>
    <name evidence="3" type="ORF">BFJ63_vAg15653</name>
</gene>
<dbReference type="PANTHER" id="PTHR33119:SF1">
    <property type="entry name" value="FE2OG DIOXYGENASE DOMAIN-CONTAINING PROTEIN"/>
    <property type="match status" value="1"/>
</dbReference>
<dbReference type="InterPro" id="IPR049207">
    <property type="entry name" value="DUF4246_N"/>
</dbReference>
<sequence>MHRYSLQKVGDQYVYTRIFEEWEDSDYEDGGDDEELVINQDIAQLITWIDEFEDSMPTMEEVQARYHELFGKHIADNSSHREDIERFWLHRLLNGTALEEEITNKAQWWEKVLNTDIVSKWKQEALQMPWANYQHNGDFTSKMADVCFKDLAAKAKIYQQTKLIPVMESSSCVIKSDTLLPNELKQRLRAAAALLEDVPGSQRDWYPGSDEKVLDLVHPSLWPLVFGRSRIISDKHITLDKCLDHCGSGKVIPEPKGRISECQMAFDLSPKITIRELYHYDTNGFHAMLTWQVVDHESRATSTIFTLSDTKPYILS</sequence>
<dbReference type="PANTHER" id="PTHR33119">
    <property type="entry name" value="IFI3P"/>
    <property type="match status" value="1"/>
</dbReference>
<feature type="domain" description="DUF4246" evidence="2">
    <location>
        <begin position="98"/>
        <end position="124"/>
    </location>
</feature>
<protein>
    <submittedName>
        <fullName evidence="3">Uncharacterized protein</fullName>
    </submittedName>
</protein>
<dbReference type="AlphaFoldDB" id="A0A4Q2VBR5"/>
<dbReference type="Proteomes" id="UP000290540">
    <property type="component" value="Unassembled WGS sequence"/>
</dbReference>
<organism evidence="3 4">
    <name type="scientific">Fusarium oxysporum f. sp. narcissi</name>
    <dbReference type="NCBI Taxonomy" id="451672"/>
    <lineage>
        <taxon>Eukaryota</taxon>
        <taxon>Fungi</taxon>
        <taxon>Dikarya</taxon>
        <taxon>Ascomycota</taxon>
        <taxon>Pezizomycotina</taxon>
        <taxon>Sordariomycetes</taxon>
        <taxon>Hypocreomycetidae</taxon>
        <taxon>Hypocreales</taxon>
        <taxon>Nectriaceae</taxon>
        <taxon>Fusarium</taxon>
        <taxon>Fusarium oxysporum species complex</taxon>
    </lineage>
</organism>
<dbReference type="Pfam" id="PF21666">
    <property type="entry name" value="DUF4246_N"/>
    <property type="match status" value="1"/>
</dbReference>
<evidence type="ECO:0000259" key="1">
    <source>
        <dbReference type="Pfam" id="PF14033"/>
    </source>
</evidence>
<reference evidence="3 4" key="1">
    <citation type="submission" date="2016-12" db="EMBL/GenBank/DDBJ databases">
        <title>Draft genome sequence of Fusarium oxysporum causing rot on Narcissus.</title>
        <authorList>
            <person name="Armitage A.D."/>
            <person name="Taylor A."/>
            <person name="Clarkson J.P."/>
            <person name="Harrison R.J."/>
            <person name="Jackson A.C."/>
        </authorList>
    </citation>
    <scope>NUCLEOTIDE SEQUENCE [LARGE SCALE GENOMIC DNA]</scope>
    <source>
        <strain evidence="3 4">N139</strain>
    </source>
</reference>
<dbReference type="Pfam" id="PF14033">
    <property type="entry name" value="DUF4246"/>
    <property type="match status" value="1"/>
</dbReference>
<proteinExistence type="predicted"/>
<feature type="domain" description="DUF4246" evidence="1">
    <location>
        <begin position="142"/>
        <end position="260"/>
    </location>
</feature>
<dbReference type="EMBL" id="MQTW01000245">
    <property type="protein sequence ID" value="RYC81457.1"/>
    <property type="molecule type" value="Genomic_DNA"/>
</dbReference>
<evidence type="ECO:0000259" key="2">
    <source>
        <dbReference type="Pfam" id="PF21666"/>
    </source>
</evidence>